<dbReference type="Pfam" id="PF13683">
    <property type="entry name" value="rve_3"/>
    <property type="match status" value="1"/>
</dbReference>
<dbReference type="EMBL" id="WHLY01000002">
    <property type="protein sequence ID" value="MPR32136.1"/>
    <property type="molecule type" value="Genomic_DNA"/>
</dbReference>
<sequence>MRAYASAIRFKTFKSELVNHVDFPSRAAARLATFEYIEGWRPPLRYNRRRKHSSLNYRTPAQQESCFYNSQMPAQKNIQ</sequence>
<feature type="domain" description="Integrase catalytic" evidence="1">
    <location>
        <begin position="11"/>
        <end position="60"/>
    </location>
</feature>
<dbReference type="AlphaFoldDB" id="A0A7C9B9S3"/>
<keyword evidence="3" id="KW-1185">Reference proteome</keyword>
<dbReference type="GO" id="GO:0015074">
    <property type="term" value="P:DNA integration"/>
    <property type="evidence" value="ECO:0007669"/>
    <property type="project" value="InterPro"/>
</dbReference>
<reference evidence="2 3" key="1">
    <citation type="submission" date="2019-10" db="EMBL/GenBank/DDBJ databases">
        <title>Draft Genome Sequence of Cytophagaceae sp. SJW1-29.</title>
        <authorList>
            <person name="Choi A."/>
        </authorList>
    </citation>
    <scope>NUCLEOTIDE SEQUENCE [LARGE SCALE GENOMIC DNA]</scope>
    <source>
        <strain evidence="2 3">SJW1-29</strain>
    </source>
</reference>
<evidence type="ECO:0000313" key="2">
    <source>
        <dbReference type="EMBL" id="MPR32136.1"/>
    </source>
</evidence>
<organism evidence="2 3">
    <name type="scientific">Salmonirosea aquatica</name>
    <dbReference type="NCBI Taxonomy" id="2654236"/>
    <lineage>
        <taxon>Bacteria</taxon>
        <taxon>Pseudomonadati</taxon>
        <taxon>Bacteroidota</taxon>
        <taxon>Cytophagia</taxon>
        <taxon>Cytophagales</taxon>
        <taxon>Spirosomataceae</taxon>
        <taxon>Salmonirosea</taxon>
    </lineage>
</organism>
<protein>
    <submittedName>
        <fullName evidence="2">Transposase</fullName>
    </submittedName>
</protein>
<evidence type="ECO:0000313" key="3">
    <source>
        <dbReference type="Proteomes" id="UP000479293"/>
    </source>
</evidence>
<comment type="caution">
    <text evidence="2">The sequence shown here is derived from an EMBL/GenBank/DDBJ whole genome shotgun (WGS) entry which is preliminary data.</text>
</comment>
<name>A0A7C9B9S3_9BACT</name>
<accession>A0A7C9B9S3</accession>
<dbReference type="Proteomes" id="UP000479293">
    <property type="component" value="Unassembled WGS sequence"/>
</dbReference>
<proteinExistence type="predicted"/>
<evidence type="ECO:0000259" key="1">
    <source>
        <dbReference type="Pfam" id="PF13683"/>
    </source>
</evidence>
<gene>
    <name evidence="2" type="ORF">GBK04_01935</name>
</gene>
<dbReference type="InterPro" id="IPR001584">
    <property type="entry name" value="Integrase_cat-core"/>
</dbReference>